<proteinExistence type="inferred from homology"/>
<keyword evidence="7 14" id="KW-1133">Transmembrane helix</keyword>
<evidence type="ECO:0000256" key="11">
    <source>
        <dbReference type="ARBA" id="ARBA00023136"/>
    </source>
</evidence>
<keyword evidence="8 13" id="KW-0560">Oxidoreductase</keyword>
<dbReference type="PANTHER" id="PTHR11351">
    <property type="entry name" value="ACYL-COA DESATURASE"/>
    <property type="match status" value="1"/>
</dbReference>
<keyword evidence="17" id="KW-1185">Reference proteome</keyword>
<keyword evidence="5" id="KW-0479">Metal-binding</keyword>
<dbReference type="OrthoDB" id="10260134at2759"/>
<evidence type="ECO:0000256" key="4">
    <source>
        <dbReference type="ARBA" id="ARBA00022692"/>
    </source>
</evidence>
<name>A0A1V9XZJ6_9ACAR</name>
<feature type="transmembrane region" description="Helical" evidence="14">
    <location>
        <begin position="67"/>
        <end position="87"/>
    </location>
</feature>
<dbReference type="InParanoid" id="A0A1V9XZJ6"/>
<dbReference type="CDD" id="cd03505">
    <property type="entry name" value="Delta9-FADS-like"/>
    <property type="match status" value="1"/>
</dbReference>
<dbReference type="PROSITE" id="PS00476">
    <property type="entry name" value="FATTY_ACID_DESATUR_1"/>
    <property type="match status" value="1"/>
</dbReference>
<dbReference type="GO" id="GO:0006636">
    <property type="term" value="P:unsaturated fatty acid biosynthetic process"/>
    <property type="evidence" value="ECO:0007669"/>
    <property type="project" value="TreeGrafter"/>
</dbReference>
<accession>A0A1V9XZJ6</accession>
<sequence length="368" mass="42878">MTINVRFDAFTGQLHKNDLKSSQNDTQNPHGNVVEKEIDQEGNGFVRELPSGTLETWHWDEVVWGNVIKLGLLHIFAIWGIFYWHLLKWQTHVFGLIWLQLSGLSVTVGAHRLWCHRSYKAKTPLRAFLMLINCIAAQNDLYEWVRDHRVHHKYSDTNADPHNINRGLFFSHMGWLLVKKHPEVTKFGRRIDCSDILADPVVRFQRRYYGWLVITLAFLLPTYLPWLLWNESLLVAFLVPTCLRLISSLHFTWSVNSWAHYFGDKPFDKNIAPTETKIVSFWAVGEGFHNFHHVFPFDYACSELGWFMNTSKMFIDLMAYFGLAYDRRSVSTETIMRRKLASGDGTRLPPTIKEIGIFAREAEVNHQG</sequence>
<dbReference type="AlphaFoldDB" id="A0A1V9XZJ6"/>
<keyword evidence="3 13" id="KW-0444">Lipid biosynthesis</keyword>
<comment type="caution">
    <text evidence="16">The sequence shown here is derived from an EMBL/GenBank/DDBJ whole genome shotgun (WGS) entry which is preliminary data.</text>
</comment>
<evidence type="ECO:0000256" key="7">
    <source>
        <dbReference type="ARBA" id="ARBA00022989"/>
    </source>
</evidence>
<protein>
    <submittedName>
        <fullName evidence="16">Stearoyl-CoA desaturase 5-like</fullName>
    </submittedName>
</protein>
<evidence type="ECO:0000256" key="1">
    <source>
        <dbReference type="ARBA" id="ARBA00004141"/>
    </source>
</evidence>
<keyword evidence="4 13" id="KW-0812">Transmembrane</keyword>
<dbReference type="GO" id="GO:0005506">
    <property type="term" value="F:iron ion binding"/>
    <property type="evidence" value="ECO:0007669"/>
    <property type="project" value="TreeGrafter"/>
</dbReference>
<evidence type="ECO:0000313" key="17">
    <source>
        <dbReference type="Proteomes" id="UP000192247"/>
    </source>
</evidence>
<evidence type="ECO:0000256" key="10">
    <source>
        <dbReference type="ARBA" id="ARBA00023098"/>
    </source>
</evidence>
<comment type="cofactor">
    <cofactor evidence="13">
        <name>Fe(2+)</name>
        <dbReference type="ChEBI" id="CHEBI:29033"/>
    </cofactor>
</comment>
<dbReference type="GO" id="GO:0004768">
    <property type="term" value="F:stearoyl-CoA 9-desaturase activity"/>
    <property type="evidence" value="ECO:0007669"/>
    <property type="project" value="TreeGrafter"/>
</dbReference>
<dbReference type="GO" id="GO:0005789">
    <property type="term" value="C:endoplasmic reticulum membrane"/>
    <property type="evidence" value="ECO:0007669"/>
    <property type="project" value="TreeGrafter"/>
</dbReference>
<comment type="similarity">
    <text evidence="2 13">Belongs to the fatty acid desaturase type 1 family.</text>
</comment>
<evidence type="ECO:0000256" key="14">
    <source>
        <dbReference type="SAM" id="Phobius"/>
    </source>
</evidence>
<dbReference type="PANTHER" id="PTHR11351:SF31">
    <property type="entry name" value="DESATURASE 1, ISOFORM A-RELATED"/>
    <property type="match status" value="1"/>
</dbReference>
<evidence type="ECO:0000256" key="8">
    <source>
        <dbReference type="ARBA" id="ARBA00023002"/>
    </source>
</evidence>
<organism evidence="16 17">
    <name type="scientific">Tropilaelaps mercedesae</name>
    <dbReference type="NCBI Taxonomy" id="418985"/>
    <lineage>
        <taxon>Eukaryota</taxon>
        <taxon>Metazoa</taxon>
        <taxon>Ecdysozoa</taxon>
        <taxon>Arthropoda</taxon>
        <taxon>Chelicerata</taxon>
        <taxon>Arachnida</taxon>
        <taxon>Acari</taxon>
        <taxon>Parasitiformes</taxon>
        <taxon>Mesostigmata</taxon>
        <taxon>Gamasina</taxon>
        <taxon>Dermanyssoidea</taxon>
        <taxon>Laelapidae</taxon>
        <taxon>Tropilaelaps</taxon>
    </lineage>
</organism>
<reference evidence="16 17" key="1">
    <citation type="journal article" date="2017" name="Gigascience">
        <title>Draft genome of the honey bee ectoparasitic mite, Tropilaelaps mercedesae, is shaped by the parasitic life history.</title>
        <authorList>
            <person name="Dong X."/>
            <person name="Armstrong S.D."/>
            <person name="Xia D."/>
            <person name="Makepeace B.L."/>
            <person name="Darby A.C."/>
            <person name="Kadowaki T."/>
        </authorList>
    </citation>
    <scope>NUCLEOTIDE SEQUENCE [LARGE SCALE GENOMIC DNA]</scope>
    <source>
        <strain evidence="16">Wuxi-XJTLU</strain>
    </source>
</reference>
<evidence type="ECO:0000256" key="9">
    <source>
        <dbReference type="ARBA" id="ARBA00023004"/>
    </source>
</evidence>
<evidence type="ECO:0000256" key="2">
    <source>
        <dbReference type="ARBA" id="ARBA00009295"/>
    </source>
</evidence>
<evidence type="ECO:0000259" key="15">
    <source>
        <dbReference type="Pfam" id="PF00487"/>
    </source>
</evidence>
<dbReference type="EMBL" id="MNPL01001727">
    <property type="protein sequence ID" value="OQR78863.1"/>
    <property type="molecule type" value="Genomic_DNA"/>
</dbReference>
<feature type="domain" description="Fatty acid desaturase" evidence="15">
    <location>
        <begin position="89"/>
        <end position="296"/>
    </location>
</feature>
<comment type="subcellular location">
    <subcellularLocation>
        <location evidence="1">Membrane</location>
        <topology evidence="1">Multi-pass membrane protein</topology>
    </subcellularLocation>
</comment>
<dbReference type="InterPro" id="IPR005804">
    <property type="entry name" value="FA_desaturase_dom"/>
</dbReference>
<evidence type="ECO:0000313" key="16">
    <source>
        <dbReference type="EMBL" id="OQR78863.1"/>
    </source>
</evidence>
<keyword evidence="9" id="KW-0408">Iron</keyword>
<evidence type="ECO:0000256" key="3">
    <source>
        <dbReference type="ARBA" id="ARBA00022516"/>
    </source>
</evidence>
<dbReference type="STRING" id="418985.A0A1V9XZJ6"/>
<dbReference type="InterPro" id="IPR015876">
    <property type="entry name" value="Acyl-CoA_DS"/>
</dbReference>
<keyword evidence="10" id="KW-0443">Lipid metabolism</keyword>
<dbReference type="Pfam" id="PF00487">
    <property type="entry name" value="FA_desaturase"/>
    <property type="match status" value="1"/>
</dbReference>
<gene>
    <name evidence="16" type="ORF">BIW11_02655</name>
</gene>
<evidence type="ECO:0000256" key="12">
    <source>
        <dbReference type="ARBA" id="ARBA00023160"/>
    </source>
</evidence>
<evidence type="ECO:0000256" key="5">
    <source>
        <dbReference type="ARBA" id="ARBA00022723"/>
    </source>
</evidence>
<dbReference type="PRINTS" id="PR00075">
    <property type="entry name" value="FACDDSATRASE"/>
</dbReference>
<dbReference type="InterPro" id="IPR001522">
    <property type="entry name" value="FADS-1_CS"/>
</dbReference>
<feature type="transmembrane region" description="Helical" evidence="14">
    <location>
        <begin position="208"/>
        <end position="228"/>
    </location>
</feature>
<evidence type="ECO:0000256" key="13">
    <source>
        <dbReference type="RuleBase" id="RU000581"/>
    </source>
</evidence>
<keyword evidence="11 14" id="KW-0472">Membrane</keyword>
<dbReference type="Proteomes" id="UP000192247">
    <property type="component" value="Unassembled WGS sequence"/>
</dbReference>
<keyword evidence="6" id="KW-0276">Fatty acid metabolism</keyword>
<comment type="domain">
    <text evidence="13">The histidine box domains are involved in binding the catalytic metal ions.</text>
</comment>
<evidence type="ECO:0000256" key="6">
    <source>
        <dbReference type="ARBA" id="ARBA00022832"/>
    </source>
</evidence>
<keyword evidence="12 13" id="KW-0275">Fatty acid biosynthesis</keyword>
<feature type="transmembrane region" description="Helical" evidence="14">
    <location>
        <begin position="93"/>
        <end position="114"/>
    </location>
</feature>